<dbReference type="Proteomes" id="UP000885826">
    <property type="component" value="Unassembled WGS sequence"/>
</dbReference>
<dbReference type="InterPro" id="IPR010327">
    <property type="entry name" value="FldB/FldC_alpha/beta"/>
</dbReference>
<organism evidence="2 3">
    <name type="scientific">candidate division WOR-3 bacterium</name>
    <dbReference type="NCBI Taxonomy" id="2052148"/>
    <lineage>
        <taxon>Bacteria</taxon>
        <taxon>Bacteria division WOR-3</taxon>
    </lineage>
</organism>
<comment type="caution">
    <text evidence="2">The sequence shown here is derived from an EMBL/GenBank/DDBJ whole genome shotgun (WGS) entry which is preliminary data.</text>
</comment>
<sequence length="467" mass="53378">MIPVDFGPPKKITLNEWSEQFRRIDDGIIKQYTYYDNEEWGGYLQPPATFMVYGARELKRLKLDNSFAALRLWGFVFNESERLFRAHQCGKKVIATMGDLGTVPVIVQSFPDCIPFYPECIWWTPFFNESTVLLDRAGQLGIPEATCFSKTVLAAFQKKAYFPEPDLIFASTGAACDDYSCIMNLVEGIGYPVTWLEIPYRKRTKKYYTAEKYGETSDGFKYPLRLESYLIEEYKKVWRIMSDLTGINDLRMLEESIKKVNRMRKLVEKIKELTYTVVPTPLPALELMTIEFGNLYGYADIDEWLGILEMLLETVEERSRKKVGVLPTDAIPIAWITPSADPYLLNLIEEMGLRVAATEYVIRQALVEIEENIEPFRALARSFLNGSLIGSTEERIERIKSAIDKGVIHGVFITNMLGASHCAMETKLIAEKLDRVPVLAVDVPPPFGITKQLKTRIAAFAEMLRQK</sequence>
<dbReference type="PANTHER" id="PTHR30548:SF2">
    <property type="entry name" value="2-HYDROXYACYL-COA DEHYDRATASE,D-COMPONENT"/>
    <property type="match status" value="1"/>
</dbReference>
<name>A0A9C9EKY8_UNCW3</name>
<evidence type="ECO:0000313" key="2">
    <source>
        <dbReference type="EMBL" id="HEC78038.1"/>
    </source>
</evidence>
<gene>
    <name evidence="2" type="ORF">ENI34_02725</name>
</gene>
<dbReference type="EMBL" id="DRIG01000030">
    <property type="protein sequence ID" value="HEC78038.1"/>
    <property type="molecule type" value="Genomic_DNA"/>
</dbReference>
<accession>A0A9C9EKY8</accession>
<dbReference type="Gene3D" id="3.40.50.11900">
    <property type="match status" value="1"/>
</dbReference>
<proteinExistence type="inferred from homology"/>
<dbReference type="PANTHER" id="PTHR30548">
    <property type="entry name" value="2-HYDROXYGLUTARYL-COA DEHYDRATASE, D-COMPONENT-RELATED"/>
    <property type="match status" value="1"/>
</dbReference>
<protein>
    <submittedName>
        <fullName evidence="2">2-hydroxyacyl-CoA dehydratase</fullName>
    </submittedName>
</protein>
<comment type="similarity">
    <text evidence="1">Belongs to the FldB/FldC dehydratase alpha/beta subunit family.</text>
</comment>
<evidence type="ECO:0000256" key="1">
    <source>
        <dbReference type="ARBA" id="ARBA00005806"/>
    </source>
</evidence>
<dbReference type="AlphaFoldDB" id="A0A9C9EKY8"/>
<dbReference type="Pfam" id="PF06050">
    <property type="entry name" value="HGD-D"/>
    <property type="match status" value="1"/>
</dbReference>
<evidence type="ECO:0000313" key="3">
    <source>
        <dbReference type="Proteomes" id="UP000885826"/>
    </source>
</evidence>
<reference evidence="2" key="1">
    <citation type="journal article" date="2020" name="mSystems">
        <title>Genome- and Community-Level Interaction Insights into Carbon Utilization and Element Cycling Functions of Hydrothermarchaeota in Hydrothermal Sediment.</title>
        <authorList>
            <person name="Zhou Z."/>
            <person name="Liu Y."/>
            <person name="Xu W."/>
            <person name="Pan J."/>
            <person name="Luo Z.H."/>
            <person name="Li M."/>
        </authorList>
    </citation>
    <scope>NUCLEOTIDE SEQUENCE</scope>
    <source>
        <strain evidence="2">HyVt-388</strain>
    </source>
</reference>